<feature type="transmembrane region" description="Helical" evidence="2">
    <location>
        <begin position="223"/>
        <end position="244"/>
    </location>
</feature>
<evidence type="ECO:0000313" key="3">
    <source>
        <dbReference type="EMBL" id="AWH93675.1"/>
    </source>
</evidence>
<accession>A0A2S1RBM3</accession>
<keyword evidence="2" id="KW-0472">Membrane</keyword>
<dbReference type="OrthoDB" id="3171769at2"/>
<dbReference type="RefSeq" id="WP_108849022.1">
    <property type="nucleotide sequence ID" value="NZ_CP015449.1"/>
</dbReference>
<feature type="transmembrane region" description="Helical" evidence="2">
    <location>
        <begin position="297"/>
        <end position="315"/>
    </location>
</feature>
<feature type="transmembrane region" description="Helical" evidence="2">
    <location>
        <begin position="95"/>
        <end position="113"/>
    </location>
</feature>
<evidence type="ECO:0000256" key="1">
    <source>
        <dbReference type="SAM" id="MobiDB-lite"/>
    </source>
</evidence>
<keyword evidence="2" id="KW-1133">Transmembrane helix</keyword>
<organism evidence="3 4">
    <name type="scientific">Dietzia lutea</name>
    <dbReference type="NCBI Taxonomy" id="546160"/>
    <lineage>
        <taxon>Bacteria</taxon>
        <taxon>Bacillati</taxon>
        <taxon>Actinomycetota</taxon>
        <taxon>Actinomycetes</taxon>
        <taxon>Mycobacteriales</taxon>
        <taxon>Dietziaceae</taxon>
        <taxon>Dietzia</taxon>
    </lineage>
</organism>
<sequence length="328" mass="35595">MPRLTDRYIFEVVRHLPEGQRGDISEEIAATIDDMIAAELDADTGPAGRIDPTAAEHTVLRRLGDPAQLARRYSGVRQYLVGPDVYPVWSRVLRWLVPVVGTIAAVAGGILYVSTTPVPQLGDLIAQLVTSVSAALLWAFAAWTLVVVIIERTTPEGARSALSRTPTWDPNDLDRPGSGSDTRADAIVSLVMLALLAGVPFIPSTFLYIGHLNGGEPLINPDIPTGWVVSYLILIGVLALVQVWRLARPGRSRGRLALEMATDIVFGVFLTALVLSQQTVLHPDLVPANGDGGPATAIRWALVAAIWVIVVWDQVETLRTFRRHSMNE</sequence>
<feature type="transmembrane region" description="Helical" evidence="2">
    <location>
        <begin position="187"/>
        <end position="211"/>
    </location>
</feature>
<evidence type="ECO:0000256" key="2">
    <source>
        <dbReference type="SAM" id="Phobius"/>
    </source>
</evidence>
<dbReference type="Proteomes" id="UP000244928">
    <property type="component" value="Chromosome"/>
</dbReference>
<feature type="region of interest" description="Disordered" evidence="1">
    <location>
        <begin position="160"/>
        <end position="180"/>
    </location>
</feature>
<evidence type="ECO:0000313" key="4">
    <source>
        <dbReference type="Proteomes" id="UP000244928"/>
    </source>
</evidence>
<feature type="transmembrane region" description="Helical" evidence="2">
    <location>
        <begin position="125"/>
        <end position="150"/>
    </location>
</feature>
<name>A0A2S1RBM3_9ACTN</name>
<dbReference type="KEGG" id="dlu:A6035_02080"/>
<proteinExistence type="predicted"/>
<feature type="transmembrane region" description="Helical" evidence="2">
    <location>
        <begin position="256"/>
        <end position="277"/>
    </location>
</feature>
<keyword evidence="4" id="KW-1185">Reference proteome</keyword>
<keyword evidence="2" id="KW-0812">Transmembrane</keyword>
<gene>
    <name evidence="3" type="ORF">A6035_02080</name>
</gene>
<dbReference type="EMBL" id="CP015449">
    <property type="protein sequence ID" value="AWH93675.1"/>
    <property type="molecule type" value="Genomic_DNA"/>
</dbReference>
<protein>
    <submittedName>
        <fullName evidence="3">Uncharacterized protein</fullName>
    </submittedName>
</protein>
<reference evidence="3 4" key="1">
    <citation type="submission" date="2016-04" db="EMBL/GenBank/DDBJ databases">
        <title>Complete genome sequence of Dietzia lutea YIM 80766T, a strain isolated from desert soil in Egypt.</title>
        <authorList>
            <person name="Zhao J."/>
            <person name="Hu B."/>
            <person name="Geng S."/>
            <person name="Nie Y."/>
            <person name="Tang Y."/>
        </authorList>
    </citation>
    <scope>NUCLEOTIDE SEQUENCE [LARGE SCALE GENOMIC DNA]</scope>
    <source>
        <strain evidence="3 4">YIM 80766</strain>
    </source>
</reference>
<dbReference type="AlphaFoldDB" id="A0A2S1RBM3"/>
<dbReference type="Pfam" id="PF22564">
    <property type="entry name" value="HAAS"/>
    <property type="match status" value="1"/>
</dbReference>